<dbReference type="AlphaFoldDB" id="A0A914QCZ5"/>
<evidence type="ECO:0000313" key="3">
    <source>
        <dbReference type="WBParaSite" id="PDA_v2.g29592.t1"/>
    </source>
</evidence>
<keyword evidence="1" id="KW-0472">Membrane</keyword>
<name>A0A914QCZ5_9BILA</name>
<organism evidence="2 3">
    <name type="scientific">Panagrolaimus davidi</name>
    <dbReference type="NCBI Taxonomy" id="227884"/>
    <lineage>
        <taxon>Eukaryota</taxon>
        <taxon>Metazoa</taxon>
        <taxon>Ecdysozoa</taxon>
        <taxon>Nematoda</taxon>
        <taxon>Chromadorea</taxon>
        <taxon>Rhabditida</taxon>
        <taxon>Tylenchina</taxon>
        <taxon>Panagrolaimomorpha</taxon>
        <taxon>Panagrolaimoidea</taxon>
        <taxon>Panagrolaimidae</taxon>
        <taxon>Panagrolaimus</taxon>
    </lineage>
</organism>
<feature type="transmembrane region" description="Helical" evidence="1">
    <location>
        <begin position="270"/>
        <end position="289"/>
    </location>
</feature>
<feature type="transmembrane region" description="Helical" evidence="1">
    <location>
        <begin position="239"/>
        <end position="264"/>
    </location>
</feature>
<dbReference type="WBParaSite" id="PDA_v2.g29592.t1">
    <property type="protein sequence ID" value="PDA_v2.g29592.t1"/>
    <property type="gene ID" value="PDA_v2.g29592"/>
</dbReference>
<evidence type="ECO:0000313" key="2">
    <source>
        <dbReference type="Proteomes" id="UP000887578"/>
    </source>
</evidence>
<dbReference type="Gene3D" id="3.30.40.10">
    <property type="entry name" value="Zinc/RING finger domain, C3HC4 (zinc finger)"/>
    <property type="match status" value="1"/>
</dbReference>
<dbReference type="SUPFAM" id="SSF57850">
    <property type="entry name" value="RING/U-box"/>
    <property type="match status" value="1"/>
</dbReference>
<dbReference type="InterPro" id="IPR013083">
    <property type="entry name" value="Znf_RING/FYVE/PHD"/>
</dbReference>
<sequence>MALQNVKADLQQQQKCCNCHQINTWRILLRNCSHMICIFCGIEYIREWIQEKDKCRIKCPKKSCRIRIHENDIKALLDSENRALDIFLPQPQREWLQFKHDKDVIGYALGAPKYAKQCPLCMKEIIKTVKYQKNFYAKVDGCNFVRCSNLRCNQWFCFCCGDPVQSWQHFSQGGQCRVSWDDVYKLTYLLRFIVFSDACTNFLLIPIAWLAIWIFLPLFVLIGFPYFSLRGILKLQFAAAIPLAILASPFIFATSIILFFGTFLTAFPLYVFYIIISVIKCIPPATHIFKVMDYAAKAAGVFGFGNWKQILMDSRDARFELEVEKMQIEYEKSEQIPTIERNEQQQLEYEAAELAREARQNRAVGAAQCAGGAVDIGRVLKKGAHNYEVVRKGEIQKVQFLGINDIKVNDAQAVAENIKLKGKAGKVVKLAAIV</sequence>
<accession>A0A914QCZ5</accession>
<feature type="transmembrane region" description="Helical" evidence="1">
    <location>
        <begin position="202"/>
        <end position="227"/>
    </location>
</feature>
<evidence type="ECO:0000256" key="1">
    <source>
        <dbReference type="SAM" id="Phobius"/>
    </source>
</evidence>
<keyword evidence="1" id="KW-1133">Transmembrane helix</keyword>
<keyword evidence="2" id="KW-1185">Reference proteome</keyword>
<protein>
    <submittedName>
        <fullName evidence="3">RING-type domain-containing protein</fullName>
    </submittedName>
</protein>
<dbReference type="Proteomes" id="UP000887578">
    <property type="component" value="Unplaced"/>
</dbReference>
<reference evidence="3" key="1">
    <citation type="submission" date="2022-11" db="UniProtKB">
        <authorList>
            <consortium name="WormBaseParasite"/>
        </authorList>
    </citation>
    <scope>IDENTIFICATION</scope>
</reference>
<keyword evidence="1" id="KW-0812">Transmembrane</keyword>
<proteinExistence type="predicted"/>